<protein>
    <submittedName>
        <fullName evidence="3">Uncharacterized protein</fullName>
    </submittedName>
</protein>
<gene>
    <name evidence="3" type="ORF">Agabi119p4_11327</name>
</gene>
<sequence>MKPIASATILATLIAIVGVQGRRQTSTVEQTIDSVTATGTATDAVSPSFTDTVLPTATSQSDSDSLKISTDSESDAAATSILDDETTDTWTDDSGFIPAPSMIASHPPSIPPKLTPMAGPAMTYASTSMFSAATAPTGSPNLAKSRNAGSRVGMVSSEWLVLSLVAAVAAVLL</sequence>
<feature type="compositionally biased region" description="Low complexity" evidence="1">
    <location>
        <begin position="69"/>
        <end position="80"/>
    </location>
</feature>
<dbReference type="Proteomes" id="UP000629468">
    <property type="component" value="Unassembled WGS sequence"/>
</dbReference>
<reference evidence="3 4" key="1">
    <citation type="journal article" name="Sci. Rep.">
        <title>Telomere-to-telomere assembled and centromere annotated genomes of the two main subspecies of the button mushroom Agaricus bisporus reveal especially polymorphic chromosome ends.</title>
        <authorList>
            <person name="Sonnenberg A.S.M."/>
            <person name="Sedaghat-Telgerd N."/>
            <person name="Lavrijssen B."/>
            <person name="Ohm R.A."/>
            <person name="Hendrickx P.M."/>
            <person name="Scholtmeijer K."/>
            <person name="Baars J.J.P."/>
            <person name="van Peer A."/>
        </authorList>
    </citation>
    <scope>NUCLEOTIDE SEQUENCE [LARGE SCALE GENOMIC DNA]</scope>
    <source>
        <strain evidence="3 4">H119_p4</strain>
    </source>
</reference>
<comment type="caution">
    <text evidence="3">The sequence shown here is derived from an EMBL/GenBank/DDBJ whole genome shotgun (WGS) entry which is preliminary data.</text>
</comment>
<feature type="region of interest" description="Disordered" evidence="1">
    <location>
        <begin position="52"/>
        <end position="115"/>
    </location>
</feature>
<feature type="chain" id="PRO_5034503897" evidence="2">
    <location>
        <begin position="22"/>
        <end position="173"/>
    </location>
</feature>
<feature type="compositionally biased region" description="Acidic residues" evidence="1">
    <location>
        <begin position="82"/>
        <end position="91"/>
    </location>
</feature>
<keyword evidence="2" id="KW-0732">Signal</keyword>
<name>A0A8H7BWQ1_AGABI</name>
<evidence type="ECO:0000256" key="2">
    <source>
        <dbReference type="SAM" id="SignalP"/>
    </source>
</evidence>
<evidence type="ECO:0000313" key="3">
    <source>
        <dbReference type="EMBL" id="KAF7759632.1"/>
    </source>
</evidence>
<evidence type="ECO:0000313" key="4">
    <source>
        <dbReference type="Proteomes" id="UP000629468"/>
    </source>
</evidence>
<dbReference type="AlphaFoldDB" id="A0A8H7BWQ1"/>
<proteinExistence type="predicted"/>
<feature type="compositionally biased region" description="Polar residues" evidence="1">
    <location>
        <begin position="52"/>
        <end position="68"/>
    </location>
</feature>
<accession>A0A8H7BWQ1</accession>
<organism evidence="3 4">
    <name type="scientific">Agaricus bisporus var. burnettii</name>
    <dbReference type="NCBI Taxonomy" id="192524"/>
    <lineage>
        <taxon>Eukaryota</taxon>
        <taxon>Fungi</taxon>
        <taxon>Dikarya</taxon>
        <taxon>Basidiomycota</taxon>
        <taxon>Agaricomycotina</taxon>
        <taxon>Agaricomycetes</taxon>
        <taxon>Agaricomycetidae</taxon>
        <taxon>Agaricales</taxon>
        <taxon>Agaricineae</taxon>
        <taxon>Agaricaceae</taxon>
        <taxon>Agaricus</taxon>
    </lineage>
</organism>
<evidence type="ECO:0000256" key="1">
    <source>
        <dbReference type="SAM" id="MobiDB-lite"/>
    </source>
</evidence>
<dbReference type="EMBL" id="JABXXO010000016">
    <property type="protein sequence ID" value="KAF7759632.1"/>
    <property type="molecule type" value="Genomic_DNA"/>
</dbReference>
<feature type="signal peptide" evidence="2">
    <location>
        <begin position="1"/>
        <end position="21"/>
    </location>
</feature>